<dbReference type="AlphaFoldDB" id="A0AA40BKD8"/>
<reference evidence="3" key="1">
    <citation type="submission" date="2023-06" db="EMBL/GenBank/DDBJ databases">
        <title>Genome-scale phylogeny and comparative genomics of the fungal order Sordariales.</title>
        <authorList>
            <consortium name="Lawrence Berkeley National Laboratory"/>
            <person name="Hensen N."/>
            <person name="Bonometti L."/>
            <person name="Westerberg I."/>
            <person name="Brannstrom I.O."/>
            <person name="Guillou S."/>
            <person name="Cros-Aarteil S."/>
            <person name="Calhoun S."/>
            <person name="Haridas S."/>
            <person name="Kuo A."/>
            <person name="Mondo S."/>
            <person name="Pangilinan J."/>
            <person name="Riley R."/>
            <person name="Labutti K."/>
            <person name="Andreopoulos B."/>
            <person name="Lipzen A."/>
            <person name="Chen C."/>
            <person name="Yanf M."/>
            <person name="Daum C."/>
            <person name="Ng V."/>
            <person name="Clum A."/>
            <person name="Steindorff A."/>
            <person name="Ohm R."/>
            <person name="Martin F."/>
            <person name="Silar P."/>
            <person name="Natvig D."/>
            <person name="Lalanne C."/>
            <person name="Gautier V."/>
            <person name="Ament-Velasquez S.L."/>
            <person name="Kruys A."/>
            <person name="Hutchinson M.I."/>
            <person name="Powell A.J."/>
            <person name="Barry K."/>
            <person name="Miller A.N."/>
            <person name="Grigoriev I.V."/>
            <person name="Debuchy R."/>
            <person name="Gladieux P."/>
            <person name="Thoren M.H."/>
            <person name="Johannesson H."/>
        </authorList>
    </citation>
    <scope>NUCLEOTIDE SEQUENCE</scope>
    <source>
        <strain evidence="3">CBS 540.89</strain>
    </source>
</reference>
<feature type="compositionally biased region" description="Low complexity" evidence="2">
    <location>
        <begin position="14"/>
        <end position="32"/>
    </location>
</feature>
<feature type="coiled-coil region" evidence="1">
    <location>
        <begin position="136"/>
        <end position="188"/>
    </location>
</feature>
<name>A0AA40BKD8_9PEZI</name>
<comment type="caution">
    <text evidence="3">The sequence shown here is derived from an EMBL/GenBank/DDBJ whole genome shotgun (WGS) entry which is preliminary data.</text>
</comment>
<protein>
    <submittedName>
        <fullName evidence="3">Uncharacterized protein</fullName>
    </submittedName>
</protein>
<evidence type="ECO:0000256" key="1">
    <source>
        <dbReference type="SAM" id="Coils"/>
    </source>
</evidence>
<keyword evidence="1" id="KW-0175">Coiled coil</keyword>
<evidence type="ECO:0000256" key="2">
    <source>
        <dbReference type="SAM" id="MobiDB-lite"/>
    </source>
</evidence>
<accession>A0AA40BKD8</accession>
<dbReference type="EMBL" id="JAUKTV010000007">
    <property type="protein sequence ID" value="KAK0735855.1"/>
    <property type="molecule type" value="Genomic_DNA"/>
</dbReference>
<evidence type="ECO:0000313" key="3">
    <source>
        <dbReference type="EMBL" id="KAK0735855.1"/>
    </source>
</evidence>
<feature type="region of interest" description="Disordered" evidence="2">
    <location>
        <begin position="1"/>
        <end position="131"/>
    </location>
</feature>
<sequence length="287" mass="31225">MDSPNSSAPARQRSAATAGLSSVAAGVSSAAAVPPPVTAATDLGVTNRPPPVAAPSHPEHQSSRADNDDDDFFDLPGAPLTTTTATNNNNNNTTLTKWQEFPPPPLSHYNTPHHHPSWNPTLPKPPEKHSSLAPELEKAIATREKAAEMFAKEQEEIAREILGVDERIKEKRQALEEVRNNKRQLQFERGKDKQTVMIEMEDHMIVEQGLLEELGCLGQERRFLEGKGREGVEGWLRGEWRGIGGIRRTGGVFATSGGVVERLIPMLWHFAGVFMAPISHCGGVSGG</sequence>
<keyword evidence="4" id="KW-1185">Reference proteome</keyword>
<dbReference type="Proteomes" id="UP001172159">
    <property type="component" value="Unassembled WGS sequence"/>
</dbReference>
<organism evidence="3 4">
    <name type="scientific">Apiosordaria backusii</name>
    <dbReference type="NCBI Taxonomy" id="314023"/>
    <lineage>
        <taxon>Eukaryota</taxon>
        <taxon>Fungi</taxon>
        <taxon>Dikarya</taxon>
        <taxon>Ascomycota</taxon>
        <taxon>Pezizomycotina</taxon>
        <taxon>Sordariomycetes</taxon>
        <taxon>Sordariomycetidae</taxon>
        <taxon>Sordariales</taxon>
        <taxon>Lasiosphaeriaceae</taxon>
        <taxon>Apiosordaria</taxon>
    </lineage>
</organism>
<gene>
    <name evidence="3" type="ORF">B0T21DRAFT_349296</name>
</gene>
<evidence type="ECO:0000313" key="4">
    <source>
        <dbReference type="Proteomes" id="UP001172159"/>
    </source>
</evidence>
<feature type="compositionally biased region" description="Basic and acidic residues" evidence="2">
    <location>
        <begin position="57"/>
        <end position="66"/>
    </location>
</feature>
<feature type="compositionally biased region" description="Low complexity" evidence="2">
    <location>
        <begin position="80"/>
        <end position="96"/>
    </location>
</feature>
<proteinExistence type="predicted"/>